<feature type="domain" description="N-acetyltransferase" evidence="1">
    <location>
        <begin position="2"/>
        <end position="155"/>
    </location>
</feature>
<evidence type="ECO:0000313" key="2">
    <source>
        <dbReference type="EMBL" id="GHI75979.1"/>
    </source>
</evidence>
<dbReference type="Pfam" id="PF00583">
    <property type="entry name" value="Acetyltransf_1"/>
    <property type="match status" value="1"/>
</dbReference>
<dbReference type="SUPFAM" id="SSF55729">
    <property type="entry name" value="Acyl-CoA N-acyltransferases (Nat)"/>
    <property type="match status" value="1"/>
</dbReference>
<sequence length="159" mass="17209">MSQPRLATPADAPEISRLRSENILSEPLDPLWLNRCTGQLAERLASGGDARAYVVDAPDGRLASCALGLVHKVLPAPKYPKGLAVRIHAVATDPDHRRRGHAKAALTALLDHLEAEGVTLYELYANEGSTPLYEGLGFASNRMLMRMTRFAVPLDGRAS</sequence>
<name>A0ABQ3T6F8_9ACTN</name>
<keyword evidence="3" id="KW-1185">Reference proteome</keyword>
<organism evidence="2 3">
    <name type="scientific">Streptomyces spororaveus</name>
    <dbReference type="NCBI Taxonomy" id="284039"/>
    <lineage>
        <taxon>Bacteria</taxon>
        <taxon>Bacillati</taxon>
        <taxon>Actinomycetota</taxon>
        <taxon>Actinomycetes</taxon>
        <taxon>Kitasatosporales</taxon>
        <taxon>Streptomycetaceae</taxon>
        <taxon>Streptomyces</taxon>
    </lineage>
</organism>
<dbReference type="Gene3D" id="3.40.630.30">
    <property type="match status" value="1"/>
</dbReference>
<dbReference type="EMBL" id="BNED01000005">
    <property type="protein sequence ID" value="GHI75979.1"/>
    <property type="molecule type" value="Genomic_DNA"/>
</dbReference>
<evidence type="ECO:0000259" key="1">
    <source>
        <dbReference type="PROSITE" id="PS51186"/>
    </source>
</evidence>
<proteinExistence type="predicted"/>
<accession>A0ABQ3T6F8</accession>
<protein>
    <submittedName>
        <fullName evidence="2">N-acetyltransferase</fullName>
    </submittedName>
</protein>
<dbReference type="CDD" id="cd04301">
    <property type="entry name" value="NAT_SF"/>
    <property type="match status" value="1"/>
</dbReference>
<dbReference type="PROSITE" id="PS51186">
    <property type="entry name" value="GNAT"/>
    <property type="match status" value="1"/>
</dbReference>
<dbReference type="InterPro" id="IPR016181">
    <property type="entry name" value="Acyl_CoA_acyltransferase"/>
</dbReference>
<reference evidence="3" key="1">
    <citation type="submission" date="2023-07" db="EMBL/GenBank/DDBJ databases">
        <title>Whole genome shotgun sequence of Streptomyces spororaveus NBRC 15456.</title>
        <authorList>
            <person name="Komaki H."/>
            <person name="Tamura T."/>
        </authorList>
    </citation>
    <scope>NUCLEOTIDE SEQUENCE [LARGE SCALE GENOMIC DNA]</scope>
    <source>
        <strain evidence="3">NBRC 15456</strain>
    </source>
</reference>
<dbReference type="InterPro" id="IPR000182">
    <property type="entry name" value="GNAT_dom"/>
</dbReference>
<comment type="caution">
    <text evidence="2">The sequence shown here is derived from an EMBL/GenBank/DDBJ whole genome shotgun (WGS) entry which is preliminary data.</text>
</comment>
<gene>
    <name evidence="2" type="ORF">Sspor_15400</name>
</gene>
<evidence type="ECO:0000313" key="3">
    <source>
        <dbReference type="Proteomes" id="UP000608522"/>
    </source>
</evidence>
<dbReference type="RefSeq" id="WP_202198308.1">
    <property type="nucleotide sequence ID" value="NZ_BAAATO010000011.1"/>
</dbReference>
<dbReference type="Proteomes" id="UP000608522">
    <property type="component" value="Unassembled WGS sequence"/>
</dbReference>